<dbReference type="EMBL" id="JARKIE010000265">
    <property type="protein sequence ID" value="KAJ7659931.1"/>
    <property type="molecule type" value="Genomic_DNA"/>
</dbReference>
<dbReference type="Proteomes" id="UP001221757">
    <property type="component" value="Unassembled WGS sequence"/>
</dbReference>
<protein>
    <submittedName>
        <fullName evidence="1">Uncharacterized protein</fullName>
    </submittedName>
</protein>
<keyword evidence="2" id="KW-1185">Reference proteome</keyword>
<sequence length="378" mass="42491">MGGSAFNAILPASALPRIPPAVYYAMKARMTPRLQTLYSIVSTPPEAPEKQDHGDLDFLVCEPLKGDVTHDEVKAVLNATYVIPMPGNRTSSYAVPVERDERWNETEETYYQVDVHVCADKAEWERIHFFHGYGDLGMIMGLISRNKGLQLGSTGLKIPNPPRPPFYLSESMDEIMQYLGLSMEQWKAGFKTKQQVFEWAGTCSLFDPATFRTAGEGINKVKPERTMYAQFAQWVEEQKQHLDDSETPSRVFLEKDERIQHALKYFGKKEQFDALAREDAVKARIKESFNGVKVRAWTGLSGAEWKDLKATMDQVRAWTGGEAGIVKILDEQGEEGIKELVLRAKEVVSLRATENTAQEVSAITKELEAVLIAETPVV</sequence>
<reference evidence="1" key="1">
    <citation type="submission" date="2023-03" db="EMBL/GenBank/DDBJ databases">
        <title>Massive genome expansion in bonnet fungi (Mycena s.s.) driven by repeated elements and novel gene families across ecological guilds.</title>
        <authorList>
            <consortium name="Lawrence Berkeley National Laboratory"/>
            <person name="Harder C.B."/>
            <person name="Miyauchi S."/>
            <person name="Viragh M."/>
            <person name="Kuo A."/>
            <person name="Thoen E."/>
            <person name="Andreopoulos B."/>
            <person name="Lu D."/>
            <person name="Skrede I."/>
            <person name="Drula E."/>
            <person name="Henrissat B."/>
            <person name="Morin E."/>
            <person name="Kohler A."/>
            <person name="Barry K."/>
            <person name="LaButti K."/>
            <person name="Morin E."/>
            <person name="Salamov A."/>
            <person name="Lipzen A."/>
            <person name="Mereny Z."/>
            <person name="Hegedus B."/>
            <person name="Baldrian P."/>
            <person name="Stursova M."/>
            <person name="Weitz H."/>
            <person name="Taylor A."/>
            <person name="Grigoriev I.V."/>
            <person name="Nagy L.G."/>
            <person name="Martin F."/>
            <person name="Kauserud H."/>
        </authorList>
    </citation>
    <scope>NUCLEOTIDE SEQUENCE</scope>
    <source>
        <strain evidence="1">CBHHK067</strain>
    </source>
</reference>
<evidence type="ECO:0000313" key="1">
    <source>
        <dbReference type="EMBL" id="KAJ7659931.1"/>
    </source>
</evidence>
<evidence type="ECO:0000313" key="2">
    <source>
        <dbReference type="Proteomes" id="UP001221757"/>
    </source>
</evidence>
<gene>
    <name evidence="1" type="ORF">B0H17DRAFT_1095723</name>
</gene>
<accession>A0AAD7CRM4</accession>
<proteinExistence type="predicted"/>
<organism evidence="1 2">
    <name type="scientific">Mycena rosella</name>
    <name type="common">Pink bonnet</name>
    <name type="synonym">Agaricus rosellus</name>
    <dbReference type="NCBI Taxonomy" id="1033263"/>
    <lineage>
        <taxon>Eukaryota</taxon>
        <taxon>Fungi</taxon>
        <taxon>Dikarya</taxon>
        <taxon>Basidiomycota</taxon>
        <taxon>Agaricomycotina</taxon>
        <taxon>Agaricomycetes</taxon>
        <taxon>Agaricomycetidae</taxon>
        <taxon>Agaricales</taxon>
        <taxon>Marasmiineae</taxon>
        <taxon>Mycenaceae</taxon>
        <taxon>Mycena</taxon>
    </lineage>
</organism>
<name>A0AAD7CRM4_MYCRO</name>
<comment type="caution">
    <text evidence="1">The sequence shown here is derived from an EMBL/GenBank/DDBJ whole genome shotgun (WGS) entry which is preliminary data.</text>
</comment>
<dbReference type="AlphaFoldDB" id="A0AAD7CRM4"/>